<evidence type="ECO:0000313" key="2">
    <source>
        <dbReference type="EMBL" id="PNH08488.1"/>
    </source>
</evidence>
<dbReference type="EMBL" id="PGGS01000127">
    <property type="protein sequence ID" value="PNH08488.1"/>
    <property type="molecule type" value="Genomic_DNA"/>
</dbReference>
<name>A0A2J8A7J6_9CHLO</name>
<reference evidence="2 3" key="1">
    <citation type="journal article" date="2017" name="Mol. Biol. Evol.">
        <title>The 4-celled Tetrabaena socialis nuclear genome reveals the essential components for genetic control of cell number at the origin of multicellularity in the volvocine lineage.</title>
        <authorList>
            <person name="Featherston J."/>
            <person name="Arakaki Y."/>
            <person name="Hanschen E.R."/>
            <person name="Ferris P.J."/>
            <person name="Michod R.E."/>
            <person name="Olson B.J.S.C."/>
            <person name="Nozaki H."/>
            <person name="Durand P.M."/>
        </authorList>
    </citation>
    <scope>NUCLEOTIDE SEQUENCE [LARGE SCALE GENOMIC DNA]</scope>
    <source>
        <strain evidence="2 3">NIES-571</strain>
    </source>
</reference>
<protein>
    <submittedName>
        <fullName evidence="2">Uncharacterized protein</fullName>
    </submittedName>
</protein>
<keyword evidence="3" id="KW-1185">Reference proteome</keyword>
<dbReference type="Proteomes" id="UP000236333">
    <property type="component" value="Unassembled WGS sequence"/>
</dbReference>
<proteinExistence type="predicted"/>
<comment type="caution">
    <text evidence="2">The sequence shown here is derived from an EMBL/GenBank/DDBJ whole genome shotgun (WGS) entry which is preliminary data.</text>
</comment>
<evidence type="ECO:0000313" key="3">
    <source>
        <dbReference type="Proteomes" id="UP000236333"/>
    </source>
</evidence>
<evidence type="ECO:0000256" key="1">
    <source>
        <dbReference type="SAM" id="MobiDB-lite"/>
    </source>
</evidence>
<sequence>MPEGFTAKQPGSRGGRSLWEASRMKPPLINPPFNSRSFTYGSALGEREAKLKEVQEWFAAGRPTGPWPVSYNSCFNGDIVKGPFGGR</sequence>
<dbReference type="AlphaFoldDB" id="A0A2J8A7J6"/>
<accession>A0A2J8A7J6</accession>
<organism evidence="2 3">
    <name type="scientific">Tetrabaena socialis</name>
    <dbReference type="NCBI Taxonomy" id="47790"/>
    <lineage>
        <taxon>Eukaryota</taxon>
        <taxon>Viridiplantae</taxon>
        <taxon>Chlorophyta</taxon>
        <taxon>core chlorophytes</taxon>
        <taxon>Chlorophyceae</taxon>
        <taxon>CS clade</taxon>
        <taxon>Chlamydomonadales</taxon>
        <taxon>Tetrabaenaceae</taxon>
        <taxon>Tetrabaena</taxon>
    </lineage>
</organism>
<gene>
    <name evidence="2" type="ORF">TSOC_004961</name>
</gene>
<feature type="region of interest" description="Disordered" evidence="1">
    <location>
        <begin position="1"/>
        <end position="25"/>
    </location>
</feature>